<dbReference type="CDD" id="cd00519">
    <property type="entry name" value="Lipase_3"/>
    <property type="match status" value="1"/>
</dbReference>
<evidence type="ECO:0000313" key="2">
    <source>
        <dbReference type="EMBL" id="MBU2873582.1"/>
    </source>
</evidence>
<dbReference type="InterPro" id="IPR051218">
    <property type="entry name" value="Sec_MonoDiacylglyc_Lipase"/>
</dbReference>
<reference evidence="2 3" key="1">
    <citation type="submission" date="2021-05" db="EMBL/GenBank/DDBJ databases">
        <title>Draft genomes of bacteria isolated from model marine particles.</title>
        <authorList>
            <person name="Datta M.S."/>
            <person name="Schwartzman J.A."/>
            <person name="Enke T.N."/>
            <person name="Saavedra J."/>
            <person name="Cermak N."/>
            <person name="Cordero O.X."/>
        </authorList>
    </citation>
    <scope>NUCLEOTIDE SEQUENCE [LARGE SCALE GENOMIC DNA]</scope>
    <source>
        <strain evidence="2 3">D2M19</strain>
    </source>
</reference>
<dbReference type="PANTHER" id="PTHR45856:SF11">
    <property type="entry name" value="FUNGAL LIPASE-LIKE DOMAIN-CONTAINING PROTEIN"/>
    <property type="match status" value="1"/>
</dbReference>
<dbReference type="RefSeq" id="WP_216007467.1">
    <property type="nucleotide sequence ID" value="NZ_JAHKPV010000006.1"/>
</dbReference>
<proteinExistence type="predicted"/>
<comment type="caution">
    <text evidence="2">The sequence shown here is derived from an EMBL/GenBank/DDBJ whole genome shotgun (WGS) entry which is preliminary data.</text>
</comment>
<evidence type="ECO:0000259" key="1">
    <source>
        <dbReference type="Pfam" id="PF01764"/>
    </source>
</evidence>
<organism evidence="2 3">
    <name type="scientific">Marinobacter salexigens</name>
    <dbReference type="NCBI Taxonomy" id="1925763"/>
    <lineage>
        <taxon>Bacteria</taxon>
        <taxon>Pseudomonadati</taxon>
        <taxon>Pseudomonadota</taxon>
        <taxon>Gammaproteobacteria</taxon>
        <taxon>Pseudomonadales</taxon>
        <taxon>Marinobacteraceae</taxon>
        <taxon>Marinobacter</taxon>
    </lineage>
</organism>
<dbReference type="Proteomes" id="UP000753376">
    <property type="component" value="Unassembled WGS sequence"/>
</dbReference>
<dbReference type="Pfam" id="PF01764">
    <property type="entry name" value="Lipase_3"/>
    <property type="match status" value="1"/>
</dbReference>
<dbReference type="InterPro" id="IPR002921">
    <property type="entry name" value="Fungal_lipase-type"/>
</dbReference>
<sequence length="390" mass="42664">MATLSPRIASELAELAYQIREANPKGHYRLATAGMDTVKHFTFDLSNGPIHGVSGGFFGLFQKSSGFALVGEGKNTAFKNDHVIAVRGTHTTQDWLTNGNVGMSVGHNGSTVHAGFNETFESMKPALDRILTPRISKTGHGTVHCVGHSLGGALAGLAAEWVRIRYHRSVKLYTFGAPRVGLNGFAEKSTFGCEKIYRCTHGADPVPKVPLWPFAHAPNNGNEFRLDGAQGICRHAHGMGKKANPGYRNTAESDDWDGLQKSSNSFLNQPVRLKYQDRYQASFSTLWADKISAALITLLKDAGYYHTVLVQAGIGTTLTFYDLVARTLEEVAKASVRFAEQTAGLLGHMLVFAGKLTVDVVSLTYQFIKWVFDQTTNVLYRVVKQALKEL</sequence>
<keyword evidence="3" id="KW-1185">Reference proteome</keyword>
<evidence type="ECO:0000313" key="3">
    <source>
        <dbReference type="Proteomes" id="UP000753376"/>
    </source>
</evidence>
<protein>
    <submittedName>
        <fullName evidence="2">Lipase family protein</fullName>
    </submittedName>
</protein>
<name>A0ABS6A5X7_9GAMM</name>
<dbReference type="EMBL" id="JAHKPV010000006">
    <property type="protein sequence ID" value="MBU2873582.1"/>
    <property type="molecule type" value="Genomic_DNA"/>
</dbReference>
<dbReference type="PANTHER" id="PTHR45856">
    <property type="entry name" value="ALPHA/BETA-HYDROLASES SUPERFAMILY PROTEIN"/>
    <property type="match status" value="1"/>
</dbReference>
<feature type="domain" description="Fungal lipase-type" evidence="1">
    <location>
        <begin position="83"/>
        <end position="212"/>
    </location>
</feature>
<accession>A0ABS6A5X7</accession>
<gene>
    <name evidence="2" type="ORF">KO508_06110</name>
</gene>